<evidence type="ECO:0000313" key="1">
    <source>
        <dbReference type="EnsemblPlants" id="AET2Gv20773000.1"/>
    </source>
</evidence>
<reference evidence="2" key="1">
    <citation type="journal article" date="2014" name="Science">
        <title>Ancient hybridizations among the ancestral genomes of bread wheat.</title>
        <authorList>
            <consortium name="International Wheat Genome Sequencing Consortium,"/>
            <person name="Marcussen T."/>
            <person name="Sandve S.R."/>
            <person name="Heier L."/>
            <person name="Spannagl M."/>
            <person name="Pfeifer M."/>
            <person name="Jakobsen K.S."/>
            <person name="Wulff B.B."/>
            <person name="Steuernagel B."/>
            <person name="Mayer K.F."/>
            <person name="Olsen O.A."/>
        </authorList>
    </citation>
    <scope>NUCLEOTIDE SEQUENCE [LARGE SCALE GENOMIC DNA]</scope>
    <source>
        <strain evidence="2">cv. AL8/78</strain>
    </source>
</reference>
<reference evidence="1" key="5">
    <citation type="journal article" date="2021" name="G3 (Bethesda)">
        <title>Aegilops tauschii genome assembly Aet v5.0 features greater sequence contiguity and improved annotation.</title>
        <authorList>
            <person name="Wang L."/>
            <person name="Zhu T."/>
            <person name="Rodriguez J.C."/>
            <person name="Deal K.R."/>
            <person name="Dubcovsky J."/>
            <person name="McGuire P.E."/>
            <person name="Lux T."/>
            <person name="Spannagl M."/>
            <person name="Mayer K.F.X."/>
            <person name="Baldrich P."/>
            <person name="Meyers B.C."/>
            <person name="Huo N."/>
            <person name="Gu Y.Q."/>
            <person name="Zhou H."/>
            <person name="Devos K.M."/>
            <person name="Bennetzen J.L."/>
            <person name="Unver T."/>
            <person name="Budak H."/>
            <person name="Gulick P.J."/>
            <person name="Galiba G."/>
            <person name="Kalapos B."/>
            <person name="Nelson D.R."/>
            <person name="Li P."/>
            <person name="You F.M."/>
            <person name="Luo M.C."/>
            <person name="Dvorak J."/>
        </authorList>
    </citation>
    <scope>NUCLEOTIDE SEQUENCE [LARGE SCALE GENOMIC DNA]</scope>
    <source>
        <strain evidence="1">cv. AL8/78</strain>
    </source>
</reference>
<accession>A0A453C8W9</accession>
<proteinExistence type="predicted"/>
<reference evidence="2" key="2">
    <citation type="journal article" date="2017" name="Nat. Plants">
        <title>The Aegilops tauschii genome reveals multiple impacts of transposons.</title>
        <authorList>
            <person name="Zhao G."/>
            <person name="Zou C."/>
            <person name="Li K."/>
            <person name="Wang K."/>
            <person name="Li T."/>
            <person name="Gao L."/>
            <person name="Zhang X."/>
            <person name="Wang H."/>
            <person name="Yang Z."/>
            <person name="Liu X."/>
            <person name="Jiang W."/>
            <person name="Mao L."/>
            <person name="Kong X."/>
            <person name="Jiao Y."/>
            <person name="Jia J."/>
        </authorList>
    </citation>
    <scope>NUCLEOTIDE SEQUENCE [LARGE SCALE GENOMIC DNA]</scope>
    <source>
        <strain evidence="2">cv. AL8/78</strain>
    </source>
</reference>
<keyword evidence="2" id="KW-1185">Reference proteome</keyword>
<dbReference type="EnsemblPlants" id="AET2Gv20773000.1">
    <property type="protein sequence ID" value="AET2Gv20773000.1"/>
    <property type="gene ID" value="AET2Gv20773000"/>
</dbReference>
<organism evidence="1 2">
    <name type="scientific">Aegilops tauschii subsp. strangulata</name>
    <name type="common">Goatgrass</name>
    <dbReference type="NCBI Taxonomy" id="200361"/>
    <lineage>
        <taxon>Eukaryota</taxon>
        <taxon>Viridiplantae</taxon>
        <taxon>Streptophyta</taxon>
        <taxon>Embryophyta</taxon>
        <taxon>Tracheophyta</taxon>
        <taxon>Spermatophyta</taxon>
        <taxon>Magnoliopsida</taxon>
        <taxon>Liliopsida</taxon>
        <taxon>Poales</taxon>
        <taxon>Poaceae</taxon>
        <taxon>BOP clade</taxon>
        <taxon>Pooideae</taxon>
        <taxon>Triticodae</taxon>
        <taxon>Triticeae</taxon>
        <taxon>Triticinae</taxon>
        <taxon>Aegilops</taxon>
    </lineage>
</organism>
<dbReference type="AlphaFoldDB" id="A0A453C8W9"/>
<reference evidence="1" key="4">
    <citation type="submission" date="2019-03" db="UniProtKB">
        <authorList>
            <consortium name="EnsemblPlants"/>
        </authorList>
    </citation>
    <scope>IDENTIFICATION</scope>
</reference>
<name>A0A453C8W9_AEGTS</name>
<dbReference type="Proteomes" id="UP000015105">
    <property type="component" value="Chromosome 2D"/>
</dbReference>
<evidence type="ECO:0000313" key="2">
    <source>
        <dbReference type="Proteomes" id="UP000015105"/>
    </source>
</evidence>
<sequence>MHASVKNILHCIVLCTCFRNSLAIMYWFGWWGETHVFRSDIKNVSTPRACRVIRVARKQKQGIQLQLLRLPSVRF</sequence>
<dbReference type="Gramene" id="AET2Gv20773000.1">
    <property type="protein sequence ID" value="AET2Gv20773000.1"/>
    <property type="gene ID" value="AET2Gv20773000"/>
</dbReference>
<protein>
    <submittedName>
        <fullName evidence="1">Uncharacterized protein</fullName>
    </submittedName>
</protein>
<reference evidence="1" key="3">
    <citation type="journal article" date="2017" name="Nature">
        <title>Genome sequence of the progenitor of the wheat D genome Aegilops tauschii.</title>
        <authorList>
            <person name="Luo M.C."/>
            <person name="Gu Y.Q."/>
            <person name="Puiu D."/>
            <person name="Wang H."/>
            <person name="Twardziok S.O."/>
            <person name="Deal K.R."/>
            <person name="Huo N."/>
            <person name="Zhu T."/>
            <person name="Wang L."/>
            <person name="Wang Y."/>
            <person name="McGuire P.E."/>
            <person name="Liu S."/>
            <person name="Long H."/>
            <person name="Ramasamy R.K."/>
            <person name="Rodriguez J.C."/>
            <person name="Van S.L."/>
            <person name="Yuan L."/>
            <person name="Wang Z."/>
            <person name="Xia Z."/>
            <person name="Xiao L."/>
            <person name="Anderson O.D."/>
            <person name="Ouyang S."/>
            <person name="Liang Y."/>
            <person name="Zimin A.V."/>
            <person name="Pertea G."/>
            <person name="Qi P."/>
            <person name="Bennetzen J.L."/>
            <person name="Dai X."/>
            <person name="Dawson M.W."/>
            <person name="Muller H.G."/>
            <person name="Kugler K."/>
            <person name="Rivarola-Duarte L."/>
            <person name="Spannagl M."/>
            <person name="Mayer K.F.X."/>
            <person name="Lu F.H."/>
            <person name="Bevan M.W."/>
            <person name="Leroy P."/>
            <person name="Li P."/>
            <person name="You F.M."/>
            <person name="Sun Q."/>
            <person name="Liu Z."/>
            <person name="Lyons E."/>
            <person name="Wicker T."/>
            <person name="Salzberg S.L."/>
            <person name="Devos K.M."/>
            <person name="Dvorak J."/>
        </authorList>
    </citation>
    <scope>NUCLEOTIDE SEQUENCE [LARGE SCALE GENOMIC DNA]</scope>
    <source>
        <strain evidence="1">cv. AL8/78</strain>
    </source>
</reference>